<dbReference type="Proteomes" id="UP001178507">
    <property type="component" value="Unassembled WGS sequence"/>
</dbReference>
<organism evidence="2 3">
    <name type="scientific">Effrenium voratum</name>
    <dbReference type="NCBI Taxonomy" id="2562239"/>
    <lineage>
        <taxon>Eukaryota</taxon>
        <taxon>Sar</taxon>
        <taxon>Alveolata</taxon>
        <taxon>Dinophyceae</taxon>
        <taxon>Suessiales</taxon>
        <taxon>Symbiodiniaceae</taxon>
        <taxon>Effrenium</taxon>
    </lineage>
</organism>
<evidence type="ECO:0000313" key="2">
    <source>
        <dbReference type="EMBL" id="CAJ1379192.1"/>
    </source>
</evidence>
<evidence type="ECO:0000313" key="3">
    <source>
        <dbReference type="Proteomes" id="UP001178507"/>
    </source>
</evidence>
<comment type="caution">
    <text evidence="2">The sequence shown here is derived from an EMBL/GenBank/DDBJ whole genome shotgun (WGS) entry which is preliminary data.</text>
</comment>
<name>A0AA36I2V4_9DINO</name>
<reference evidence="2" key="1">
    <citation type="submission" date="2023-08" db="EMBL/GenBank/DDBJ databases">
        <authorList>
            <person name="Chen Y."/>
            <person name="Shah S."/>
            <person name="Dougan E. K."/>
            <person name="Thang M."/>
            <person name="Chan C."/>
        </authorList>
    </citation>
    <scope>NUCLEOTIDE SEQUENCE</scope>
</reference>
<keyword evidence="3" id="KW-1185">Reference proteome</keyword>
<keyword evidence="1" id="KW-0732">Signal</keyword>
<accession>A0AA36I2V4</accession>
<protein>
    <submittedName>
        <fullName evidence="2">Uncharacterized protein</fullName>
    </submittedName>
</protein>
<dbReference type="AlphaFoldDB" id="A0AA36I2V4"/>
<evidence type="ECO:0000256" key="1">
    <source>
        <dbReference type="SAM" id="SignalP"/>
    </source>
</evidence>
<feature type="chain" id="PRO_5041252450" evidence="1">
    <location>
        <begin position="26"/>
        <end position="414"/>
    </location>
</feature>
<sequence>MKRRHRVRVKPWMALVFILVKLMGAFVPPPQVASARLRGLIERPQFIGSSIVKEDLRPRSTHCRALDVKVWQVIVSASGLVVATIQAVRAVRDSVRTFKASSEGKIRAAVAKAMKPFEPSRPQDEVIQRPVMGTIRKRVESWQQHATIIGGRYQSGKSVATEEALRGVRGVVRFSIESADWKRMMFEELKVENSGLFKEMMRRVGEKLKDFPDNLTKYPVLLLDIPRTTIEGIDRVSSTAKDVATDKIGCAIHVIVSASSAAVALAFDAGGTERQEDIWVADLTEEETKEFLALHGHEKNWKDFVDACGLRIGDLVKACENLKKGMPLDDTKQEYQRVADDEVRRFMELQVHPKVTGREMVKELLTAYPAGILNVVNGFGILPRGACRTNSQQELSCSVFSPYQEALLFCFQIA</sequence>
<gene>
    <name evidence="2" type="ORF">EVOR1521_LOCUS7504</name>
</gene>
<proteinExistence type="predicted"/>
<feature type="signal peptide" evidence="1">
    <location>
        <begin position="1"/>
        <end position="25"/>
    </location>
</feature>
<dbReference type="EMBL" id="CAUJNA010000604">
    <property type="protein sequence ID" value="CAJ1379192.1"/>
    <property type="molecule type" value="Genomic_DNA"/>
</dbReference>